<dbReference type="EMBL" id="ANOG01000377">
    <property type="protein sequence ID" value="EMI20403.1"/>
    <property type="molecule type" value="Genomic_DNA"/>
</dbReference>
<reference evidence="1 2" key="1">
    <citation type="journal article" date="2013" name="Mar. Genomics">
        <title>Expression of sulfatases in Rhodopirellula baltica and the diversity of sulfatases in the genus Rhodopirellula.</title>
        <authorList>
            <person name="Wegner C.E."/>
            <person name="Richter-Heitmann T."/>
            <person name="Klindworth A."/>
            <person name="Klockow C."/>
            <person name="Richter M."/>
            <person name="Achstetter T."/>
            <person name="Glockner F.O."/>
            <person name="Harder J."/>
        </authorList>
    </citation>
    <scope>NUCLEOTIDE SEQUENCE [LARGE SCALE GENOMIC DNA]</scope>
    <source>
        <strain evidence="1 2">SM1</strain>
    </source>
</reference>
<keyword evidence="2" id="KW-1185">Reference proteome</keyword>
<gene>
    <name evidence="1" type="ORF">RMSM_02685</name>
</gene>
<comment type="caution">
    <text evidence="1">The sequence shown here is derived from an EMBL/GenBank/DDBJ whole genome shotgun (WGS) entry which is preliminary data.</text>
</comment>
<evidence type="ECO:0000313" key="1">
    <source>
        <dbReference type="EMBL" id="EMI20403.1"/>
    </source>
</evidence>
<organism evidence="1 2">
    <name type="scientific">Rhodopirellula maiorica SM1</name>
    <dbReference type="NCBI Taxonomy" id="1265738"/>
    <lineage>
        <taxon>Bacteria</taxon>
        <taxon>Pseudomonadati</taxon>
        <taxon>Planctomycetota</taxon>
        <taxon>Planctomycetia</taxon>
        <taxon>Pirellulales</taxon>
        <taxon>Pirellulaceae</taxon>
        <taxon>Novipirellula</taxon>
    </lineage>
</organism>
<proteinExistence type="predicted"/>
<dbReference type="Proteomes" id="UP000011991">
    <property type="component" value="Unassembled WGS sequence"/>
</dbReference>
<dbReference type="AlphaFoldDB" id="M5RM57"/>
<evidence type="ECO:0000313" key="2">
    <source>
        <dbReference type="Proteomes" id="UP000011991"/>
    </source>
</evidence>
<sequence length="64" mass="7313">MHTRLSKSNPNSAARIWRQTGCVTADETEHPLDSLDVSKRCRRYKKYRGRPSRLRSPLQVASSG</sequence>
<accession>M5RM57</accession>
<name>M5RM57_9BACT</name>
<protein>
    <submittedName>
        <fullName evidence="1">Uncharacterized protein</fullName>
    </submittedName>
</protein>